<dbReference type="PANTHER" id="PTHR23508">
    <property type="entry name" value="CARBOXYLIC ACID TRANSPORTER PROTEIN HOMOLOG"/>
    <property type="match status" value="1"/>
</dbReference>
<accession>A0ABP6T6J9</accession>
<dbReference type="InterPro" id="IPR020846">
    <property type="entry name" value="MFS_dom"/>
</dbReference>
<reference evidence="8" key="1">
    <citation type="journal article" date="2019" name="Int. J. Syst. Evol. Microbiol.">
        <title>The Global Catalogue of Microorganisms (GCM) 10K type strain sequencing project: providing services to taxonomists for standard genome sequencing and annotation.</title>
        <authorList>
            <consortium name="The Broad Institute Genomics Platform"/>
            <consortium name="The Broad Institute Genome Sequencing Center for Infectious Disease"/>
            <person name="Wu L."/>
            <person name="Ma J."/>
        </authorList>
    </citation>
    <scope>NUCLEOTIDE SEQUENCE [LARGE SCALE GENOMIC DNA]</scope>
    <source>
        <strain evidence="8">JCM 9458</strain>
    </source>
</reference>
<comment type="subcellular location">
    <subcellularLocation>
        <location evidence="1">Cell membrane</location>
        <topology evidence="1">Multi-pass membrane protein</topology>
    </subcellularLocation>
</comment>
<sequence>MGQGGRAHTAPHARRPPVQLTALDRVARTVLALCWIVVLLEGFDLFVYSTVIPELLDDPDWQLTASEAGRIGSYATFGMLIGSLAVGTVTDWIGRRKAIIGCTVWFSVLMAACALAPNPTVFGIGRFLAGLGLGGLIPTAMPLVMEYIGEHRRGAGATWMMTGYHVGGLVVAALAIAVLPAFGWRAMFWAGALPIVVMLPLLWRYLPESVDFLLARGRTAEAEAVARRHHVDLDAARARVAAADTGEQPTRSAALRTIFGHGYLAATLLFFLASFCGLLLVYGFGTWLPELMRDSGYGLGSALSFLVVTNVGAVAGLLLTGPIADRLGTKRASAIWFLTGAVFVGLLSIRMPSALIYLAAALAGFFLFTAQVVLYAHVGYHYPTATHATALGWIAGVGRVGSVIGPALGGVLLDEGAGVWSFYVFALAGLIGAVAMALAPHSPLAPTPSHWSLRGRAGSPKPA</sequence>
<dbReference type="PROSITE" id="PS00217">
    <property type="entry name" value="SUGAR_TRANSPORT_2"/>
    <property type="match status" value="1"/>
</dbReference>
<keyword evidence="4 5" id="KW-0472">Membrane</keyword>
<evidence type="ECO:0000256" key="1">
    <source>
        <dbReference type="ARBA" id="ARBA00004651"/>
    </source>
</evidence>
<dbReference type="SUPFAM" id="SSF103473">
    <property type="entry name" value="MFS general substrate transporter"/>
    <property type="match status" value="1"/>
</dbReference>
<feature type="transmembrane region" description="Helical" evidence="5">
    <location>
        <begin position="98"/>
        <end position="117"/>
    </location>
</feature>
<feature type="transmembrane region" description="Helical" evidence="5">
    <location>
        <begin position="71"/>
        <end position="93"/>
    </location>
</feature>
<feature type="transmembrane region" description="Helical" evidence="5">
    <location>
        <begin position="297"/>
        <end position="320"/>
    </location>
</feature>
<dbReference type="EMBL" id="BAAAYN010000044">
    <property type="protein sequence ID" value="GAA3394501.1"/>
    <property type="molecule type" value="Genomic_DNA"/>
</dbReference>
<feature type="domain" description="Major facilitator superfamily (MFS) profile" evidence="6">
    <location>
        <begin position="30"/>
        <end position="444"/>
    </location>
</feature>
<gene>
    <name evidence="7" type="ORF">GCM10020369_64150</name>
</gene>
<evidence type="ECO:0000256" key="3">
    <source>
        <dbReference type="ARBA" id="ARBA00022989"/>
    </source>
</evidence>
<protein>
    <submittedName>
        <fullName evidence="7">Aromatic acid/H+ symport family MFS transporter</fullName>
    </submittedName>
</protein>
<feature type="transmembrane region" description="Helical" evidence="5">
    <location>
        <begin position="332"/>
        <end position="349"/>
    </location>
</feature>
<feature type="transmembrane region" description="Helical" evidence="5">
    <location>
        <begin position="186"/>
        <end position="206"/>
    </location>
</feature>
<keyword evidence="8" id="KW-1185">Reference proteome</keyword>
<feature type="transmembrane region" description="Helical" evidence="5">
    <location>
        <begin position="355"/>
        <end position="378"/>
    </location>
</feature>
<feature type="transmembrane region" description="Helical" evidence="5">
    <location>
        <begin position="123"/>
        <end position="145"/>
    </location>
</feature>
<comment type="caution">
    <text evidence="7">The sequence shown here is derived from an EMBL/GenBank/DDBJ whole genome shotgun (WGS) entry which is preliminary data.</text>
</comment>
<dbReference type="CDD" id="cd17365">
    <property type="entry name" value="MFS_PcaK_like"/>
    <property type="match status" value="1"/>
</dbReference>
<evidence type="ECO:0000256" key="5">
    <source>
        <dbReference type="SAM" id="Phobius"/>
    </source>
</evidence>
<keyword evidence="2 5" id="KW-0812">Transmembrane</keyword>
<evidence type="ECO:0000313" key="8">
    <source>
        <dbReference type="Proteomes" id="UP001501676"/>
    </source>
</evidence>
<dbReference type="InterPro" id="IPR011701">
    <property type="entry name" value="MFS"/>
</dbReference>
<evidence type="ECO:0000256" key="4">
    <source>
        <dbReference type="ARBA" id="ARBA00023136"/>
    </source>
</evidence>
<dbReference type="InterPro" id="IPR005829">
    <property type="entry name" value="Sugar_transporter_CS"/>
</dbReference>
<dbReference type="Pfam" id="PF07690">
    <property type="entry name" value="MFS_1"/>
    <property type="match status" value="1"/>
</dbReference>
<evidence type="ECO:0000313" key="7">
    <source>
        <dbReference type="EMBL" id="GAA3394501.1"/>
    </source>
</evidence>
<feature type="transmembrane region" description="Helical" evidence="5">
    <location>
        <begin position="263"/>
        <end position="285"/>
    </location>
</feature>
<feature type="transmembrane region" description="Helical" evidence="5">
    <location>
        <begin position="419"/>
        <end position="439"/>
    </location>
</feature>
<keyword evidence="3 5" id="KW-1133">Transmembrane helix</keyword>
<name>A0ABP6T6J9_9ACTN</name>
<proteinExistence type="predicted"/>
<dbReference type="Gene3D" id="1.20.1250.20">
    <property type="entry name" value="MFS general substrate transporter like domains"/>
    <property type="match status" value="1"/>
</dbReference>
<dbReference type="Proteomes" id="UP001501676">
    <property type="component" value="Unassembled WGS sequence"/>
</dbReference>
<feature type="transmembrane region" description="Helical" evidence="5">
    <location>
        <begin position="30"/>
        <end position="51"/>
    </location>
</feature>
<feature type="transmembrane region" description="Helical" evidence="5">
    <location>
        <begin position="390"/>
        <end position="413"/>
    </location>
</feature>
<feature type="transmembrane region" description="Helical" evidence="5">
    <location>
        <begin position="157"/>
        <end position="180"/>
    </location>
</feature>
<dbReference type="InterPro" id="IPR036259">
    <property type="entry name" value="MFS_trans_sf"/>
</dbReference>
<evidence type="ECO:0000259" key="6">
    <source>
        <dbReference type="PROSITE" id="PS50850"/>
    </source>
</evidence>
<dbReference type="PANTHER" id="PTHR23508:SF10">
    <property type="entry name" value="CARBOXYLIC ACID TRANSPORTER PROTEIN HOMOLOG"/>
    <property type="match status" value="1"/>
</dbReference>
<evidence type="ECO:0000256" key="2">
    <source>
        <dbReference type="ARBA" id="ARBA00022692"/>
    </source>
</evidence>
<organism evidence="7 8">
    <name type="scientific">Cryptosporangium minutisporangium</name>
    <dbReference type="NCBI Taxonomy" id="113569"/>
    <lineage>
        <taxon>Bacteria</taxon>
        <taxon>Bacillati</taxon>
        <taxon>Actinomycetota</taxon>
        <taxon>Actinomycetes</taxon>
        <taxon>Cryptosporangiales</taxon>
        <taxon>Cryptosporangiaceae</taxon>
        <taxon>Cryptosporangium</taxon>
    </lineage>
</organism>
<dbReference type="PROSITE" id="PS50850">
    <property type="entry name" value="MFS"/>
    <property type="match status" value="1"/>
</dbReference>